<dbReference type="EMBL" id="JPLY01000004">
    <property type="protein sequence ID" value="KFC20979.1"/>
    <property type="molecule type" value="Genomic_DNA"/>
</dbReference>
<accession>A0A085BET4</accession>
<evidence type="ECO:0000313" key="1">
    <source>
        <dbReference type="EMBL" id="KFC20979.1"/>
    </source>
</evidence>
<comment type="caution">
    <text evidence="1">The sequence shown here is derived from an EMBL/GenBank/DDBJ whole genome shotgun (WGS) entry which is preliminary data.</text>
</comment>
<dbReference type="AlphaFoldDB" id="A0A085BET4"/>
<organism evidence="1 2">
    <name type="scientific">Epilithonimonas lactis</name>
    <dbReference type="NCBI Taxonomy" id="421072"/>
    <lineage>
        <taxon>Bacteria</taxon>
        <taxon>Pseudomonadati</taxon>
        <taxon>Bacteroidota</taxon>
        <taxon>Flavobacteriia</taxon>
        <taxon>Flavobacteriales</taxon>
        <taxon>Weeksellaceae</taxon>
        <taxon>Chryseobacterium group</taxon>
        <taxon>Epilithonimonas</taxon>
    </lineage>
</organism>
<dbReference type="OrthoDB" id="820979at2"/>
<dbReference type="Proteomes" id="UP000028623">
    <property type="component" value="Unassembled WGS sequence"/>
</dbReference>
<evidence type="ECO:0000313" key="2">
    <source>
        <dbReference type="Proteomes" id="UP000028623"/>
    </source>
</evidence>
<name>A0A085BET4_9FLAO</name>
<reference evidence="1 2" key="1">
    <citation type="submission" date="2014-07" db="EMBL/GenBank/DDBJ databases">
        <title>Epilithonimonas lactis LMG 22401 Genome.</title>
        <authorList>
            <person name="Pipes S.E."/>
            <person name="Stropko S.J."/>
        </authorList>
    </citation>
    <scope>NUCLEOTIDE SEQUENCE [LARGE SCALE GENOMIC DNA]</scope>
    <source>
        <strain evidence="1 2">LMG 24401</strain>
    </source>
</reference>
<keyword evidence="2" id="KW-1185">Reference proteome</keyword>
<protein>
    <submittedName>
        <fullName evidence="1">Uncharacterized protein</fullName>
    </submittedName>
</protein>
<gene>
    <name evidence="1" type="ORF">IO89_12185</name>
</gene>
<proteinExistence type="predicted"/>
<sequence length="75" mass="9157">MLKIIIFFWKKKIYRISDIEEIVYETQHKQANILRIITKNFKQDIYPAGTLKDRTWLEMKKELEKNGIKVRNECI</sequence>